<sequence>MNALGCNKKIFKWLYLLVVPDKIPKFAPAFKNQLNYLLIKNEYESIRNRFHFNSRFI</sequence>
<dbReference type="PATRIC" id="fig|1321819.3.peg.516"/>
<reference evidence="1 2" key="1">
    <citation type="submission" date="2013-08" db="EMBL/GenBank/DDBJ databases">
        <authorList>
            <person name="Weinstock G."/>
            <person name="Sodergren E."/>
            <person name="Wylie T."/>
            <person name="Fulton L."/>
            <person name="Fulton R."/>
            <person name="Fronick C."/>
            <person name="O'Laughlin M."/>
            <person name="Godfrey J."/>
            <person name="Miner T."/>
            <person name="Herter B."/>
            <person name="Appelbaum E."/>
            <person name="Cordes M."/>
            <person name="Lek S."/>
            <person name="Wollam A."/>
            <person name="Pepin K.H."/>
            <person name="Palsikar V.B."/>
            <person name="Mitreva M."/>
            <person name="Wilson R.K."/>
        </authorList>
    </citation>
    <scope>NUCLEOTIDE SEQUENCE [LARGE SCALE GENOMIC DNA]</scope>
    <source>
        <strain evidence="1 2">F0041</strain>
    </source>
</reference>
<dbReference type="EMBL" id="AWSV01000039">
    <property type="protein sequence ID" value="ERI88349.1"/>
    <property type="molecule type" value="Genomic_DNA"/>
</dbReference>
<proteinExistence type="predicted"/>
<protein>
    <submittedName>
        <fullName evidence="1">Uncharacterized protein</fullName>
    </submittedName>
</protein>
<evidence type="ECO:0000313" key="2">
    <source>
        <dbReference type="Proteomes" id="UP000016496"/>
    </source>
</evidence>
<comment type="caution">
    <text evidence="1">The sequence shown here is derived from an EMBL/GenBank/DDBJ whole genome shotgun (WGS) entry which is preliminary data.</text>
</comment>
<dbReference type="AlphaFoldDB" id="U2CCX6"/>
<dbReference type="HOGENOM" id="CLU_2987151_0_0_10"/>
<accession>U2CCX6</accession>
<evidence type="ECO:0000313" key="1">
    <source>
        <dbReference type="EMBL" id="ERI88349.1"/>
    </source>
</evidence>
<name>U2CCX6_9BACE</name>
<gene>
    <name evidence="1" type="ORF">HMPREF1981_00550</name>
</gene>
<dbReference type="Proteomes" id="UP000016496">
    <property type="component" value="Unassembled WGS sequence"/>
</dbReference>
<organism evidence="1 2">
    <name type="scientific">Bacteroides pyogenes F0041</name>
    <dbReference type="NCBI Taxonomy" id="1321819"/>
    <lineage>
        <taxon>Bacteria</taxon>
        <taxon>Pseudomonadati</taxon>
        <taxon>Bacteroidota</taxon>
        <taxon>Bacteroidia</taxon>
        <taxon>Bacteroidales</taxon>
        <taxon>Bacteroidaceae</taxon>
        <taxon>Bacteroides</taxon>
    </lineage>
</organism>